<dbReference type="KEGG" id="bsto:C0V70_14520"/>
<proteinExistence type="predicted"/>
<organism evidence="1 2">
    <name type="scientific">Bacteriovorax stolpii</name>
    <name type="common">Bdellovibrio stolpii</name>
    <dbReference type="NCBI Taxonomy" id="960"/>
    <lineage>
        <taxon>Bacteria</taxon>
        <taxon>Pseudomonadati</taxon>
        <taxon>Bdellovibrionota</taxon>
        <taxon>Bacteriovoracia</taxon>
        <taxon>Bacteriovoracales</taxon>
        <taxon>Bacteriovoracaceae</taxon>
        <taxon>Bacteriovorax</taxon>
    </lineage>
</organism>
<evidence type="ECO:0000313" key="1">
    <source>
        <dbReference type="EMBL" id="AUN99297.1"/>
    </source>
</evidence>
<reference evidence="1 2" key="1">
    <citation type="submission" date="2018-01" db="EMBL/GenBank/DDBJ databases">
        <title>Complete genome sequence of Bacteriovorax stolpii DSM12778.</title>
        <authorList>
            <person name="Tang B."/>
            <person name="Chang J."/>
        </authorList>
    </citation>
    <scope>NUCLEOTIDE SEQUENCE [LARGE SCALE GENOMIC DNA]</scope>
    <source>
        <strain evidence="1 2">DSM 12778</strain>
    </source>
</reference>
<dbReference type="EMBL" id="CP025704">
    <property type="protein sequence ID" value="AUN99297.1"/>
    <property type="molecule type" value="Genomic_DNA"/>
</dbReference>
<accession>A0A2K9NUX8</accession>
<dbReference type="OrthoDB" id="5291231at2"/>
<dbReference type="RefSeq" id="WP_102244588.1">
    <property type="nucleotide sequence ID" value="NZ_CP025704.1"/>
</dbReference>
<name>A0A2K9NUX8_BACTC</name>
<dbReference type="Proteomes" id="UP000235584">
    <property type="component" value="Chromosome"/>
</dbReference>
<keyword evidence="2" id="KW-1185">Reference proteome</keyword>
<protein>
    <submittedName>
        <fullName evidence="1">Uncharacterized protein</fullName>
    </submittedName>
</protein>
<sequence length="302" mass="35435">MKSLILLSLLMSLSANAAEGHGEAKKEEAAPAAKEGEGKELLDFNSIKDLIKKDGLEDELKKKQEEKRVFLDKKKRDDMKRYNVPGQEEFWNMFSELWLVKNATFLKWDFHKPEYDLEKSFIELLEKQGIYEKKIKILLLDTTEVIHAALPTNDKEYIFLLSQPFIRTMDLSKVEISLILFEDFLRARSGYFKNYVLSKDLESYLGSNFNGKPFNKKLIDDHLKKYNTLLLEKGFSFQEQFEVTTEMDALLKSDLKIWNTYLTLLEKIDALTKSNTLYKKYAQIYPSPELQLNWLRPKPSRF</sequence>
<evidence type="ECO:0000313" key="2">
    <source>
        <dbReference type="Proteomes" id="UP000235584"/>
    </source>
</evidence>
<gene>
    <name evidence="1" type="ORF">C0V70_14520</name>
</gene>
<dbReference type="AlphaFoldDB" id="A0A2K9NUX8"/>